<protein>
    <submittedName>
        <fullName evidence="1">Uncharacterized protein</fullName>
    </submittedName>
</protein>
<dbReference type="AlphaFoldDB" id="A0A154P2W1"/>
<evidence type="ECO:0000313" key="1">
    <source>
        <dbReference type="EMBL" id="KZC06279.1"/>
    </source>
</evidence>
<name>A0A154P2W1_DUFNO</name>
<dbReference type="Proteomes" id="UP000076502">
    <property type="component" value="Unassembled WGS sequence"/>
</dbReference>
<keyword evidence="2" id="KW-1185">Reference proteome</keyword>
<feature type="non-terminal residue" evidence="1">
    <location>
        <position position="1"/>
    </location>
</feature>
<accession>A0A154P2W1</accession>
<organism evidence="1 2">
    <name type="scientific">Dufourea novaeangliae</name>
    <name type="common">Sweat bee</name>
    <dbReference type="NCBI Taxonomy" id="178035"/>
    <lineage>
        <taxon>Eukaryota</taxon>
        <taxon>Metazoa</taxon>
        <taxon>Ecdysozoa</taxon>
        <taxon>Arthropoda</taxon>
        <taxon>Hexapoda</taxon>
        <taxon>Insecta</taxon>
        <taxon>Pterygota</taxon>
        <taxon>Neoptera</taxon>
        <taxon>Endopterygota</taxon>
        <taxon>Hymenoptera</taxon>
        <taxon>Apocrita</taxon>
        <taxon>Aculeata</taxon>
        <taxon>Apoidea</taxon>
        <taxon>Anthophila</taxon>
        <taxon>Halictidae</taxon>
        <taxon>Rophitinae</taxon>
        <taxon>Dufourea</taxon>
    </lineage>
</organism>
<dbReference type="STRING" id="178035.A0A154P2W1"/>
<dbReference type="EMBL" id="KQ434809">
    <property type="protein sequence ID" value="KZC06279.1"/>
    <property type="molecule type" value="Genomic_DNA"/>
</dbReference>
<evidence type="ECO:0000313" key="2">
    <source>
        <dbReference type="Proteomes" id="UP000076502"/>
    </source>
</evidence>
<proteinExistence type="predicted"/>
<sequence length="306" mass="34934">SLLVRKSSLTLMKEQARSFWFKIKRKPVEYGSGNCGKPAPTRIEPCKGCPSRCLEKGYGEPTEPTEKKLFSCKQGPIKEKPSNCVKEKPIEQKLTLWEEFFGPDPKRSWPDPCTCRIAIHQKRELRKKDPRLLDPRYKNTAGDVLVYTEVLKKCNRICSEPQPKPPPAFRLPKEVLYRMINEGYERVSCNCEIFIRKKVRGVLNRRFETSISKARHISCREGIRTEDVNRLIDKESNVMAVHSTVQQAYSQQGSRMNVSKSPTKIAECPPQVESTAALVNVGRRSRVEQLKILVQAKSAFQCAPAL</sequence>
<gene>
    <name evidence="1" type="ORF">WN55_10188</name>
</gene>
<reference evidence="1 2" key="1">
    <citation type="submission" date="2015-07" db="EMBL/GenBank/DDBJ databases">
        <title>The genome of Dufourea novaeangliae.</title>
        <authorList>
            <person name="Pan H."/>
            <person name="Kapheim K."/>
        </authorList>
    </citation>
    <scope>NUCLEOTIDE SEQUENCE [LARGE SCALE GENOMIC DNA]</scope>
    <source>
        <strain evidence="1">0120121106</strain>
        <tissue evidence="1">Whole body</tissue>
    </source>
</reference>